<evidence type="ECO:0000256" key="4">
    <source>
        <dbReference type="ARBA" id="ARBA00010691"/>
    </source>
</evidence>
<dbReference type="FunFam" id="1.10.20.10:FF:000103">
    <property type="entry name" value="Histone H2A type 1"/>
    <property type="match status" value="1"/>
</dbReference>
<dbReference type="GeneID" id="117357307"/>
<dbReference type="InterPro" id="IPR009072">
    <property type="entry name" value="Histone-fold"/>
</dbReference>
<keyword evidence="10 11" id="KW-0539">Nucleus</keyword>
<keyword evidence="11" id="KW-0238">DNA-binding</keyword>
<sequence>MSGRAKRGGKARAKAKTCSSRAGLPFPMGHMQRLRKGNNTEHVGASAPVYLAAVLKYLTTEIMELTGNAEHDNKKTRIIARHLQLAIGVNAGTQLIAVRLANGGILYHSA</sequence>
<dbReference type="GO" id="GO:0046982">
    <property type="term" value="F:protein heterodimerization activity"/>
    <property type="evidence" value="ECO:0007669"/>
    <property type="project" value="InterPro"/>
</dbReference>
<dbReference type="InterPro" id="IPR007125">
    <property type="entry name" value="H2A/H2B/H3"/>
</dbReference>
<keyword evidence="9" id="KW-0007">Acetylation</keyword>
<reference evidence="14" key="1">
    <citation type="submission" date="2025-08" db="UniProtKB">
        <authorList>
            <consortium name="RefSeq"/>
        </authorList>
    </citation>
    <scope>IDENTIFICATION</scope>
</reference>
<evidence type="ECO:0000313" key="13">
    <source>
        <dbReference type="Proteomes" id="UP000515159"/>
    </source>
</evidence>
<name>A0A6P8QCH9_GEOSA</name>
<dbReference type="RefSeq" id="XP_033793570.1">
    <property type="nucleotide sequence ID" value="XM_033937679.1"/>
</dbReference>
<dbReference type="GO" id="GO:0030527">
    <property type="term" value="F:structural constituent of chromatin"/>
    <property type="evidence" value="ECO:0007669"/>
    <property type="project" value="InterPro"/>
</dbReference>
<keyword evidence="7" id="KW-0597">Phosphoprotein</keyword>
<dbReference type="InterPro" id="IPR002119">
    <property type="entry name" value="Histone_H2A"/>
</dbReference>
<protein>
    <recommendedName>
        <fullName evidence="11">Histone H2A</fullName>
    </recommendedName>
</protein>
<evidence type="ECO:0000256" key="10">
    <source>
        <dbReference type="ARBA" id="ARBA00023242"/>
    </source>
</evidence>
<evidence type="ECO:0000256" key="2">
    <source>
        <dbReference type="ARBA" id="ARBA00004123"/>
    </source>
</evidence>
<keyword evidence="8" id="KW-0832">Ubl conjugation</keyword>
<dbReference type="CDD" id="cd00074">
    <property type="entry name" value="HFD_H2A"/>
    <property type="match status" value="1"/>
</dbReference>
<feature type="domain" description="Core Histone H2A/H2B/H3" evidence="12">
    <location>
        <begin position="11"/>
        <end position="87"/>
    </location>
</feature>
<comment type="similarity">
    <text evidence="4 11">Belongs to the histone H2A family.</text>
</comment>
<keyword evidence="13" id="KW-1185">Reference proteome</keyword>
<organism evidence="13 14">
    <name type="scientific">Geotrypetes seraphini</name>
    <name type="common">Gaboon caecilian</name>
    <name type="synonym">Caecilia seraphini</name>
    <dbReference type="NCBI Taxonomy" id="260995"/>
    <lineage>
        <taxon>Eukaryota</taxon>
        <taxon>Metazoa</taxon>
        <taxon>Chordata</taxon>
        <taxon>Craniata</taxon>
        <taxon>Vertebrata</taxon>
        <taxon>Euteleostomi</taxon>
        <taxon>Amphibia</taxon>
        <taxon>Gymnophiona</taxon>
        <taxon>Geotrypetes</taxon>
    </lineage>
</organism>
<dbReference type="Pfam" id="PF00125">
    <property type="entry name" value="Histone"/>
    <property type="match status" value="1"/>
</dbReference>
<comment type="subcellular location">
    <subcellularLocation>
        <location evidence="3">Chromosome</location>
    </subcellularLocation>
    <subcellularLocation>
        <location evidence="2 11">Nucleus</location>
    </subcellularLocation>
</comment>
<evidence type="ECO:0000256" key="7">
    <source>
        <dbReference type="ARBA" id="ARBA00022553"/>
    </source>
</evidence>
<comment type="subunit">
    <text evidence="11">The nucleosome is a histone octamer containing two molecules each of H2A, H2B, H3 and H4 assembled in one H3-H4 heterotetramer and two H2A-H2B heterodimers. The octamer wraps approximately 147 bp of DNA.</text>
</comment>
<dbReference type="GO" id="GO:0005634">
    <property type="term" value="C:nucleus"/>
    <property type="evidence" value="ECO:0007669"/>
    <property type="project" value="UniProtKB-SubCell"/>
</dbReference>
<dbReference type="InParanoid" id="A0A6P8QCH9"/>
<evidence type="ECO:0000256" key="6">
    <source>
        <dbReference type="ARBA" id="ARBA00022499"/>
    </source>
</evidence>
<dbReference type="PANTHER" id="PTHR23430">
    <property type="entry name" value="HISTONE H2A"/>
    <property type="match status" value="1"/>
</dbReference>
<evidence type="ECO:0000256" key="3">
    <source>
        <dbReference type="ARBA" id="ARBA00004286"/>
    </source>
</evidence>
<evidence type="ECO:0000256" key="1">
    <source>
        <dbReference type="ARBA" id="ARBA00002001"/>
    </source>
</evidence>
<dbReference type="GO" id="GO:0000786">
    <property type="term" value="C:nucleosome"/>
    <property type="evidence" value="ECO:0007669"/>
    <property type="project" value="UniProtKB-KW"/>
</dbReference>
<dbReference type="SUPFAM" id="SSF47113">
    <property type="entry name" value="Histone-fold"/>
    <property type="match status" value="1"/>
</dbReference>
<evidence type="ECO:0000256" key="9">
    <source>
        <dbReference type="ARBA" id="ARBA00022990"/>
    </source>
</evidence>
<gene>
    <name evidence="14" type="primary">LOC117357307</name>
</gene>
<dbReference type="PRINTS" id="PR00620">
    <property type="entry name" value="HISTONEH2A"/>
</dbReference>
<keyword evidence="6" id="KW-1017">Isopeptide bond</keyword>
<evidence type="ECO:0000259" key="12">
    <source>
        <dbReference type="Pfam" id="PF00125"/>
    </source>
</evidence>
<comment type="function">
    <text evidence="1">Core component of nucleosome. Nucleosomes wrap and compact DNA into chromatin, limiting DNA accessibility to the cellular machineries which require DNA as a template. Histones thereby play a central role in transcription regulation, DNA repair, DNA replication and chromosomal stability. DNA accessibility is regulated via a complex set of post-translational modifications of histones, also called histone code, and nucleosome remodeling.</text>
</comment>
<accession>A0A6P8QCH9</accession>
<keyword evidence="11" id="KW-0544">Nucleosome core</keyword>
<proteinExistence type="inferred from homology"/>
<evidence type="ECO:0000256" key="5">
    <source>
        <dbReference type="ARBA" id="ARBA00022454"/>
    </source>
</evidence>
<evidence type="ECO:0000256" key="11">
    <source>
        <dbReference type="RuleBase" id="RU003767"/>
    </source>
</evidence>
<dbReference type="AlphaFoldDB" id="A0A6P8QCH9"/>
<dbReference type="Gene3D" id="1.10.20.10">
    <property type="entry name" value="Histone, subunit A"/>
    <property type="match status" value="1"/>
</dbReference>
<evidence type="ECO:0000256" key="8">
    <source>
        <dbReference type="ARBA" id="ARBA00022843"/>
    </source>
</evidence>
<dbReference type="OrthoDB" id="9421954at2759"/>
<keyword evidence="5 11" id="KW-0158">Chromosome</keyword>
<evidence type="ECO:0000313" key="14">
    <source>
        <dbReference type="RefSeq" id="XP_033793570.1"/>
    </source>
</evidence>
<dbReference type="Proteomes" id="UP000515159">
    <property type="component" value="Chromosome 3"/>
</dbReference>
<dbReference type="KEGG" id="gsh:117357307"/>
<dbReference type="SMART" id="SM00414">
    <property type="entry name" value="H2A"/>
    <property type="match status" value="1"/>
</dbReference>
<dbReference type="GO" id="GO:0003677">
    <property type="term" value="F:DNA binding"/>
    <property type="evidence" value="ECO:0007669"/>
    <property type="project" value="UniProtKB-KW"/>
</dbReference>